<dbReference type="Proteomes" id="UP001597260">
    <property type="component" value="Unassembled WGS sequence"/>
</dbReference>
<protein>
    <submittedName>
        <fullName evidence="3">LCP family protein</fullName>
    </submittedName>
</protein>
<evidence type="ECO:0000313" key="4">
    <source>
        <dbReference type="Proteomes" id="UP001597260"/>
    </source>
</evidence>
<comment type="similarity">
    <text evidence="1">Belongs to the LytR/CpsA/Psr (LCP) family.</text>
</comment>
<dbReference type="PANTHER" id="PTHR33392">
    <property type="entry name" value="POLYISOPRENYL-TEICHOIC ACID--PEPTIDOGLYCAN TEICHOIC ACID TRANSFERASE TAGU"/>
    <property type="match status" value="1"/>
</dbReference>
<reference evidence="4" key="1">
    <citation type="journal article" date="2019" name="Int. J. Syst. Evol. Microbiol.">
        <title>The Global Catalogue of Microorganisms (GCM) 10K type strain sequencing project: providing services to taxonomists for standard genome sequencing and annotation.</title>
        <authorList>
            <consortium name="The Broad Institute Genomics Platform"/>
            <consortium name="The Broad Institute Genome Sequencing Center for Infectious Disease"/>
            <person name="Wu L."/>
            <person name="Ma J."/>
        </authorList>
    </citation>
    <scope>NUCLEOTIDE SEQUENCE [LARGE SCALE GENOMIC DNA]</scope>
    <source>
        <strain evidence="4">JCM 31037</strain>
    </source>
</reference>
<dbReference type="Pfam" id="PF03816">
    <property type="entry name" value="LytR_cpsA_psr"/>
    <property type="match status" value="1"/>
</dbReference>
<feature type="domain" description="Cell envelope-related transcriptional attenuator" evidence="2">
    <location>
        <begin position="62"/>
        <end position="218"/>
    </location>
</feature>
<dbReference type="Gene3D" id="3.40.630.190">
    <property type="entry name" value="LCP protein"/>
    <property type="match status" value="1"/>
</dbReference>
<proteinExistence type="inferred from homology"/>
<dbReference type="InterPro" id="IPR004474">
    <property type="entry name" value="LytR_CpsA_psr"/>
</dbReference>
<dbReference type="EMBL" id="JBHTMP010000035">
    <property type="protein sequence ID" value="MFD1323700.1"/>
    <property type="molecule type" value="Genomic_DNA"/>
</dbReference>
<dbReference type="PANTHER" id="PTHR33392:SF6">
    <property type="entry name" value="POLYISOPRENYL-TEICHOIC ACID--PEPTIDOGLYCAN TEICHOIC ACID TRANSFERASE TAGU"/>
    <property type="match status" value="1"/>
</dbReference>
<accession>A0ABW3YIV8</accession>
<dbReference type="InterPro" id="IPR050922">
    <property type="entry name" value="LytR/CpsA/Psr_CW_biosynth"/>
</dbReference>
<dbReference type="NCBIfam" id="TIGR00350">
    <property type="entry name" value="lytR_cpsA_psr"/>
    <property type="match status" value="1"/>
</dbReference>
<dbReference type="RefSeq" id="WP_377573102.1">
    <property type="nucleotide sequence ID" value="NZ_JBHTMP010000035.1"/>
</dbReference>
<keyword evidence="4" id="KW-1185">Reference proteome</keyword>
<evidence type="ECO:0000259" key="2">
    <source>
        <dbReference type="Pfam" id="PF03816"/>
    </source>
</evidence>
<gene>
    <name evidence="3" type="ORF">ACFQ4H_21670</name>
</gene>
<organism evidence="3 4">
    <name type="scientific">Micromonospora sonneratiae</name>
    <dbReference type="NCBI Taxonomy" id="1184706"/>
    <lineage>
        <taxon>Bacteria</taxon>
        <taxon>Bacillati</taxon>
        <taxon>Actinomycetota</taxon>
        <taxon>Actinomycetes</taxon>
        <taxon>Micromonosporales</taxon>
        <taxon>Micromonosporaceae</taxon>
        <taxon>Micromonospora</taxon>
    </lineage>
</organism>
<evidence type="ECO:0000256" key="1">
    <source>
        <dbReference type="ARBA" id="ARBA00006068"/>
    </source>
</evidence>
<name>A0ABW3YIV8_9ACTN</name>
<evidence type="ECO:0000313" key="3">
    <source>
        <dbReference type="EMBL" id="MFD1323700.1"/>
    </source>
</evidence>
<sequence>MLVSGVGGIGLRMLIHRYDRSISKDRLLDPAARRDHPTVTGPLNYLLVGSDRRPNSPDSEQRSDTIMIAHIPASLDRAYLISVPRDLLVSIPASSTTGYGGGSDKINSAFQHGGGGQGGTQLLSATLTRLTGIRFDGAALIDFSGFQRVIDLVGGIRMCVDTPVRSIHTNTQFNPGCQQMNGTQALDFARQRYDLPNGDYDRQRHQQQLLKAILDKIATDKLLTNPVKLDQVVRAVGSSLTMDTNGVAVEDLIFGLRDLRSDALVGIRVPAYSEMVDDTSYEMLDEEADDLFRSLASPHVEDWVRTNPKWVNQI</sequence>
<comment type="caution">
    <text evidence="3">The sequence shown here is derived from an EMBL/GenBank/DDBJ whole genome shotgun (WGS) entry which is preliminary data.</text>
</comment>